<dbReference type="Proteomes" id="UP000094112">
    <property type="component" value="Unassembled WGS sequence"/>
</dbReference>
<gene>
    <name evidence="8" type="ORF">WICANDRAFT_80116</name>
</gene>
<dbReference type="PANTHER" id="PTHR34105:SF1">
    <property type="entry name" value="PROLINE-, GLUTAMIC ACID- AND LEUCINE-RICH PROTEIN 1"/>
    <property type="match status" value="1"/>
</dbReference>
<comment type="subcellular location">
    <subcellularLocation>
        <location evidence="2">Nucleus</location>
    </subcellularLocation>
</comment>
<evidence type="ECO:0000256" key="4">
    <source>
        <dbReference type="ARBA" id="ARBA00021502"/>
    </source>
</evidence>
<evidence type="ECO:0000256" key="3">
    <source>
        <dbReference type="ARBA" id="ARBA00010511"/>
    </source>
</evidence>
<sequence length="754" mass="84561">MASVSAEIPLQVVLSLLDAPQPATLSYVLKSLYLSKYTITKASKADINHLIAKINNLLNSKDNFKKWYGSHVVQVIGLNPVILTNGGSTFIVGLLKTINDTSVPAVTFKNAALALDQLISGIRGKPVLTRELLTPNLPNIISSLLDNLNRDIYVVLPILKNLLLKNTTTFKPFVKKFETKLVDLLLKNFNSFNKQLKKDICQSYAYLNLVKPTQNTNQGGQNVQALPDDQWRAKIFKLLGELKSVIVIYDDLVELKNEKDSAELLNQLPNSDAKDFIFPFLKVDLSEPISIIQISQRIEVLTQLIIAFLTSPTPFPLRIPLGLIIQSSELLLGISPNYIPLKKELGRNEDLKKIIVNDISKTQAHGAFILYHITKHYKKLVLPHLSSVLSSLEVAIPIKNDKGSKVIKINDDSCLAIESELITIIKTTLEILKLFQGLTDLDLINKLIDVSILFLQKRTPLDGLLDKQEVKKSQQQQQGQKNKKKGKSKDSTPLADILSHAELFEVEPPKETISIILSFFEVVIKRIPTLSPNYRIKIVKYVISTAVKESSTKSHVLDRTKKLLEAVVLYPSNGEIYSILPIAKRLLSNNEVLSLLTNPRFPPLETKFKPQLQNSAIEDDVEDEEEETQELSNVPEVEEKPIEIGEVVEQNIKAREVPIPEQPSIVFKTDEEVKEQNVLTFADDKQPTEIEDESSSNKTRSLEDDEDTPSKRIKIVSEGTKTVQIPADKIGQEEDSDSDFEIPNIEVDSDEEDE</sequence>
<evidence type="ECO:0000256" key="2">
    <source>
        <dbReference type="ARBA" id="ARBA00004123"/>
    </source>
</evidence>
<dbReference type="PANTHER" id="PTHR34105">
    <property type="entry name" value="PROLINE-, GLUTAMIC ACID- AND LEUCINE-RICH PROTEIN 1"/>
    <property type="match status" value="1"/>
</dbReference>
<feature type="domain" description="Pre-rRNA-processing protein RIX1 N-terminal" evidence="7">
    <location>
        <begin position="9"/>
        <end position="188"/>
    </location>
</feature>
<accession>A0A1E3NXP8</accession>
<keyword evidence="5" id="KW-0539">Nucleus</keyword>
<dbReference type="InterPro" id="IPR012583">
    <property type="entry name" value="RIX1_N"/>
</dbReference>
<dbReference type="GeneID" id="30202254"/>
<dbReference type="AlphaFoldDB" id="A0A1E3NXP8"/>
<evidence type="ECO:0000313" key="9">
    <source>
        <dbReference type="Proteomes" id="UP000094112"/>
    </source>
</evidence>
<dbReference type="GO" id="GO:0006364">
    <property type="term" value="P:rRNA processing"/>
    <property type="evidence" value="ECO:0007669"/>
    <property type="project" value="TreeGrafter"/>
</dbReference>
<keyword evidence="9" id="KW-1185">Reference proteome</keyword>
<evidence type="ECO:0000256" key="5">
    <source>
        <dbReference type="ARBA" id="ARBA00023242"/>
    </source>
</evidence>
<dbReference type="Pfam" id="PF08167">
    <property type="entry name" value="RIX1"/>
    <property type="match status" value="1"/>
</dbReference>
<dbReference type="STRING" id="683960.A0A1E3NXP8"/>
<dbReference type="GO" id="GO:0005634">
    <property type="term" value="C:nucleus"/>
    <property type="evidence" value="ECO:0007669"/>
    <property type="project" value="UniProtKB-SubCell"/>
</dbReference>
<feature type="region of interest" description="Disordered" evidence="6">
    <location>
        <begin position="679"/>
        <end position="754"/>
    </location>
</feature>
<dbReference type="OrthoDB" id="20900at2759"/>
<comment type="similarity">
    <text evidence="3">Belongs to the RIX1/PELP1 family.</text>
</comment>
<evidence type="ECO:0000259" key="7">
    <source>
        <dbReference type="Pfam" id="PF08167"/>
    </source>
</evidence>
<proteinExistence type="inferred from homology"/>
<evidence type="ECO:0000256" key="1">
    <source>
        <dbReference type="ARBA" id="ARBA00003770"/>
    </source>
</evidence>
<feature type="region of interest" description="Disordered" evidence="6">
    <location>
        <begin position="468"/>
        <end position="492"/>
    </location>
</feature>
<dbReference type="RefSeq" id="XP_019037158.1">
    <property type="nucleotide sequence ID" value="XM_019185008.1"/>
</dbReference>
<evidence type="ECO:0000313" key="8">
    <source>
        <dbReference type="EMBL" id="ODQ57951.1"/>
    </source>
</evidence>
<reference evidence="8 9" key="1">
    <citation type="journal article" date="2016" name="Proc. Natl. Acad. Sci. U.S.A.">
        <title>Comparative genomics of biotechnologically important yeasts.</title>
        <authorList>
            <person name="Riley R."/>
            <person name="Haridas S."/>
            <person name="Wolfe K.H."/>
            <person name="Lopes M.R."/>
            <person name="Hittinger C.T."/>
            <person name="Goeker M."/>
            <person name="Salamov A.A."/>
            <person name="Wisecaver J.H."/>
            <person name="Long T.M."/>
            <person name="Calvey C.H."/>
            <person name="Aerts A.L."/>
            <person name="Barry K.W."/>
            <person name="Choi C."/>
            <person name="Clum A."/>
            <person name="Coughlan A.Y."/>
            <person name="Deshpande S."/>
            <person name="Douglass A.P."/>
            <person name="Hanson S.J."/>
            <person name="Klenk H.-P."/>
            <person name="LaButti K.M."/>
            <person name="Lapidus A."/>
            <person name="Lindquist E.A."/>
            <person name="Lipzen A.M."/>
            <person name="Meier-Kolthoff J.P."/>
            <person name="Ohm R.A."/>
            <person name="Otillar R.P."/>
            <person name="Pangilinan J.L."/>
            <person name="Peng Y."/>
            <person name="Rokas A."/>
            <person name="Rosa C.A."/>
            <person name="Scheuner C."/>
            <person name="Sibirny A.A."/>
            <person name="Slot J.C."/>
            <person name="Stielow J.B."/>
            <person name="Sun H."/>
            <person name="Kurtzman C.P."/>
            <person name="Blackwell M."/>
            <person name="Grigoriev I.V."/>
            <person name="Jeffries T.W."/>
        </authorList>
    </citation>
    <scope>NUCLEOTIDE SEQUENCE [LARGE SCALE GENOMIC DNA]</scope>
    <source>
        <strain evidence="9">ATCC 58044 / CBS 1984 / NCYC 433 / NRRL Y-366-8</strain>
    </source>
</reference>
<evidence type="ECO:0000256" key="6">
    <source>
        <dbReference type="SAM" id="MobiDB-lite"/>
    </source>
</evidence>
<protein>
    <recommendedName>
        <fullName evidence="4">Pre-rRNA-processing protein RIX1</fullName>
    </recommendedName>
</protein>
<organism evidence="8 9">
    <name type="scientific">Wickerhamomyces anomalus (strain ATCC 58044 / CBS 1984 / NCYC 433 / NRRL Y-366-8)</name>
    <name type="common">Yeast</name>
    <name type="synonym">Hansenula anomala</name>
    <dbReference type="NCBI Taxonomy" id="683960"/>
    <lineage>
        <taxon>Eukaryota</taxon>
        <taxon>Fungi</taxon>
        <taxon>Dikarya</taxon>
        <taxon>Ascomycota</taxon>
        <taxon>Saccharomycotina</taxon>
        <taxon>Saccharomycetes</taxon>
        <taxon>Phaffomycetales</taxon>
        <taxon>Wickerhamomycetaceae</taxon>
        <taxon>Wickerhamomyces</taxon>
    </lineage>
</organism>
<name>A0A1E3NXP8_WICAA</name>
<comment type="function">
    <text evidence="1">Component of the RIX1 complex required for processing of ITS2 sequences from 35S pre-rRNA and the nucleoplasmic transit of the pre-60S ribosomal subunits. Regulates pre-60S association of the critical remodeling factor MDN1.</text>
</comment>
<dbReference type="EMBL" id="KV454212">
    <property type="protein sequence ID" value="ODQ57951.1"/>
    <property type="molecule type" value="Genomic_DNA"/>
</dbReference>